<accession>A0A4W6CFS5</accession>
<feature type="domain" description="Amino acid permease/ SLC12A" evidence="18">
    <location>
        <begin position="426"/>
        <end position="487"/>
    </location>
</feature>
<evidence type="ECO:0000256" key="4">
    <source>
        <dbReference type="ARBA" id="ARBA00022538"/>
    </source>
</evidence>
<name>A0A4W6CFS5_LATCA</name>
<sequence>MASVRFTVTPTKAEDLPGLSDTSPDLSSRSGARVRFGSRESVNRSDPLSEASGGLTTSATAGGGGTDTPDHSNAEQGDGNSKISSVYINNSHGVDDDDFYDRNLALFEEEMDTRPKVSSLLNRLANYTNLTQGAKEHEESPQMGTFMGVYLPCLQNIFGVILFLRLTWVVGNAGVLQALCIVFICCCCTMLTAISMSAIATNGVVPAGGSYFMISRSLGPEFGGAVGLCFYLGTTFAGAMYILGAIEILLMYIAPKAAIFESKNPDGEGAAMLNNMRVYGSICLLLMSLLVFVGVKYVNKLASIFLACVIVSIVSIYIGAVCMLGNRTINEPVERDDANVTVEKATSLWKQFCDGLELNASCDEFFKANNFSQIEGIPGLASGIISENVWSSYLSKGDVVEKGSLSSSHGLHPASTHQPYVFADITTSFTLLVGIFFPSVTGIMAGSNRSGDLKDAQRSIPIGTILAILTTSIVYLSSVVLFGACIDGVVLRDKFGDSVKGNLVVGTLAWPTPWVIVIGSFFSTCGAIAKDNIIPFLRVFGHGKANGEPTWALLLTALIAELGILIASLDLVAPILTMFFLMCYLFVNLACALQTLLRTPNWRPRFSYYHWTLSFLGMTICLALMFISSWYYAIVAMVIAGMIYKYIEYHGAEKEWGDGIRGLSLSAARYALLRLEEGPPHTKNWRPQLLVLLKLDEDAHVKSPRLLTFASQLKAGKGLTIVGTVVSGNFLQSYGEALAAEQTLKHLMDKERVKGFCQCIVAQKPREGISHMIQSSGLGGMKPNTVVMGWPHAWRQSEDPQAWKTFINTVRVTTAAHLALLVPKNISLFPSNSEPCTEGYIDVWWIVHDGGMLMLLPFLLRQHKVWRKCGMRIFTVAQMEDNSIQMKKDLATFLYHLRIEAEVEVVEMHDSDISAYTYERTLMMEQRSQMLRQMRLSKSDREKEAQLVKDRNSISEHHRRVQMTWTKEKTSQYRATLFTVFFFFCPLRDHSNVRRMHTAVKLNEVIVNKSHEARLVLLNMPGPPKNPDGDENYMEFLEVLTEGLERVLLVRGGGSEVITIYS</sequence>
<evidence type="ECO:0000256" key="16">
    <source>
        <dbReference type="SAM" id="MobiDB-lite"/>
    </source>
</evidence>
<protein>
    <submittedName>
        <fullName evidence="20">Solute carrier family 12 member 6</fullName>
    </submittedName>
</protein>
<keyword evidence="2" id="KW-0813">Transport</keyword>
<evidence type="ECO:0000256" key="7">
    <source>
        <dbReference type="ARBA" id="ARBA00022847"/>
    </source>
</evidence>
<feature type="domain" description="Amino acid permease/ SLC12A" evidence="18">
    <location>
        <begin position="149"/>
        <end position="325"/>
    </location>
</feature>
<comment type="catalytic activity">
    <reaction evidence="15">
        <text>K(+)(in) + chloride(in) = K(+)(out) + chloride(out)</text>
        <dbReference type="Rhea" id="RHEA:72427"/>
        <dbReference type="ChEBI" id="CHEBI:17996"/>
        <dbReference type="ChEBI" id="CHEBI:29103"/>
    </reaction>
</comment>
<keyword evidence="21" id="KW-1185">Reference proteome</keyword>
<feature type="transmembrane region" description="Helical" evidence="17">
    <location>
        <begin position="464"/>
        <end position="491"/>
    </location>
</feature>
<evidence type="ECO:0000256" key="3">
    <source>
        <dbReference type="ARBA" id="ARBA00022475"/>
    </source>
</evidence>
<dbReference type="FunFam" id="1.20.1740.10:FF:000049">
    <property type="entry name" value="Solute carrier family 12 (potassium/chloride transporter), member 4"/>
    <property type="match status" value="1"/>
</dbReference>
<keyword evidence="10" id="KW-0406">Ion transport</keyword>
<dbReference type="GO" id="GO:0006884">
    <property type="term" value="P:cell volume homeostasis"/>
    <property type="evidence" value="ECO:0007669"/>
    <property type="project" value="TreeGrafter"/>
</dbReference>
<evidence type="ECO:0000256" key="6">
    <source>
        <dbReference type="ARBA" id="ARBA00022692"/>
    </source>
</evidence>
<evidence type="ECO:0000256" key="9">
    <source>
        <dbReference type="ARBA" id="ARBA00022989"/>
    </source>
</evidence>
<organism evidence="20 21">
    <name type="scientific">Lates calcarifer</name>
    <name type="common">Barramundi</name>
    <name type="synonym">Holocentrus calcarifer</name>
    <dbReference type="NCBI Taxonomy" id="8187"/>
    <lineage>
        <taxon>Eukaryota</taxon>
        <taxon>Metazoa</taxon>
        <taxon>Chordata</taxon>
        <taxon>Craniata</taxon>
        <taxon>Vertebrata</taxon>
        <taxon>Euteleostomi</taxon>
        <taxon>Actinopterygii</taxon>
        <taxon>Neopterygii</taxon>
        <taxon>Teleostei</taxon>
        <taxon>Neoteleostei</taxon>
        <taxon>Acanthomorphata</taxon>
        <taxon>Carangaria</taxon>
        <taxon>Carangaria incertae sedis</taxon>
        <taxon>Centropomidae</taxon>
        <taxon>Lates</taxon>
    </lineage>
</organism>
<dbReference type="InterPro" id="IPR004841">
    <property type="entry name" value="AA-permease/SLC12A_dom"/>
</dbReference>
<feature type="transmembrane region" description="Helical" evidence="17">
    <location>
        <begin position="608"/>
        <end position="625"/>
    </location>
</feature>
<dbReference type="GO" id="GO:0007268">
    <property type="term" value="P:chemical synaptic transmission"/>
    <property type="evidence" value="ECO:0007669"/>
    <property type="project" value="TreeGrafter"/>
</dbReference>
<dbReference type="InterPro" id="IPR018491">
    <property type="entry name" value="SLC12_C"/>
</dbReference>
<dbReference type="GO" id="GO:0005886">
    <property type="term" value="C:plasma membrane"/>
    <property type="evidence" value="ECO:0007669"/>
    <property type="project" value="UniProtKB-SubCell"/>
</dbReference>
<evidence type="ECO:0000256" key="8">
    <source>
        <dbReference type="ARBA" id="ARBA00022958"/>
    </source>
</evidence>
<keyword evidence="4" id="KW-0633">Potassium transport</keyword>
<keyword evidence="5" id="KW-0597">Phosphoprotein</keyword>
<dbReference type="PANTHER" id="PTHR11827">
    <property type="entry name" value="SOLUTE CARRIER FAMILY 12, CATION COTRANSPORTERS"/>
    <property type="match status" value="1"/>
</dbReference>
<dbReference type="Gene3D" id="1.20.1740.10">
    <property type="entry name" value="Amino acid/polyamine transporter I"/>
    <property type="match status" value="1"/>
</dbReference>
<feature type="transmembrane region" description="Helical" evidence="17">
    <location>
        <begin position="550"/>
        <end position="569"/>
    </location>
</feature>
<reference evidence="21" key="1">
    <citation type="submission" date="2015-09" db="EMBL/GenBank/DDBJ databases">
        <authorList>
            <person name="Sai Rama Sridatta P."/>
        </authorList>
    </citation>
    <scope>NUCLEOTIDE SEQUENCE [LARGE SCALE GENOMIC DNA]</scope>
</reference>
<feature type="transmembrane region" description="Helical" evidence="17">
    <location>
        <begin position="278"/>
        <end position="298"/>
    </location>
</feature>
<reference evidence="20" key="3">
    <citation type="submission" date="2025-09" db="UniProtKB">
        <authorList>
            <consortium name="Ensembl"/>
        </authorList>
    </citation>
    <scope>IDENTIFICATION</scope>
</reference>
<dbReference type="PANTHER" id="PTHR11827:SF66">
    <property type="entry name" value="SOLUTE CARRIER FAMILY 12 MEMBER 6"/>
    <property type="match status" value="1"/>
</dbReference>
<keyword evidence="11 17" id="KW-0472">Membrane</keyword>
<feature type="compositionally biased region" description="Polar residues" evidence="16">
    <location>
        <begin position="1"/>
        <end position="10"/>
    </location>
</feature>
<evidence type="ECO:0000256" key="2">
    <source>
        <dbReference type="ARBA" id="ARBA00022448"/>
    </source>
</evidence>
<dbReference type="AlphaFoldDB" id="A0A4W6CFS5"/>
<gene>
    <name evidence="20" type="primary">SLC12A6</name>
</gene>
<feature type="transmembrane region" description="Helical" evidence="17">
    <location>
        <begin position="575"/>
        <end position="596"/>
    </location>
</feature>
<dbReference type="GO" id="GO:0055064">
    <property type="term" value="P:chloride ion homeostasis"/>
    <property type="evidence" value="ECO:0007669"/>
    <property type="project" value="TreeGrafter"/>
</dbReference>
<feature type="transmembrane region" description="Helical" evidence="17">
    <location>
        <begin position="225"/>
        <end position="253"/>
    </location>
</feature>
<dbReference type="InterPro" id="IPR000076">
    <property type="entry name" value="KCL_cotranspt"/>
</dbReference>
<feature type="compositionally biased region" description="Polar residues" evidence="16">
    <location>
        <begin position="20"/>
        <end position="30"/>
    </location>
</feature>
<feature type="domain" description="SLC12A transporter C-terminal" evidence="19">
    <location>
        <begin position="837"/>
        <end position="1062"/>
    </location>
</feature>
<feature type="domain" description="Amino acid permease/ SLC12A" evidence="18">
    <location>
        <begin position="527"/>
        <end position="690"/>
    </location>
</feature>
<evidence type="ECO:0000256" key="14">
    <source>
        <dbReference type="ARBA" id="ARBA00046331"/>
    </source>
</evidence>
<evidence type="ECO:0000259" key="18">
    <source>
        <dbReference type="Pfam" id="PF00324"/>
    </source>
</evidence>
<evidence type="ECO:0000313" key="21">
    <source>
        <dbReference type="Proteomes" id="UP000314980"/>
    </source>
</evidence>
<evidence type="ECO:0000256" key="13">
    <source>
        <dbReference type="ARBA" id="ARBA00023214"/>
    </source>
</evidence>
<feature type="domain" description="SLC12A transporter C-terminal" evidence="19">
    <location>
        <begin position="704"/>
        <end position="821"/>
    </location>
</feature>
<dbReference type="Ensembl" id="ENSLCAT00010010449.1">
    <property type="protein sequence ID" value="ENSLCAP00010010222.1"/>
    <property type="gene ID" value="ENSLCAG00010004791.1"/>
</dbReference>
<feature type="transmembrane region" description="Helical" evidence="17">
    <location>
        <begin position="304"/>
        <end position="325"/>
    </location>
</feature>
<dbReference type="GO" id="GO:0055075">
    <property type="term" value="P:potassium ion homeostasis"/>
    <property type="evidence" value="ECO:0007669"/>
    <property type="project" value="TreeGrafter"/>
</dbReference>
<keyword evidence="8" id="KW-0630">Potassium</keyword>
<dbReference type="Pfam" id="PF03522">
    <property type="entry name" value="SLC12"/>
    <property type="match status" value="2"/>
</dbReference>
<evidence type="ECO:0000259" key="19">
    <source>
        <dbReference type="Pfam" id="PF03522"/>
    </source>
</evidence>
<evidence type="ECO:0000256" key="11">
    <source>
        <dbReference type="ARBA" id="ARBA00023136"/>
    </source>
</evidence>
<feature type="transmembrane region" description="Helical" evidence="17">
    <location>
        <begin position="511"/>
        <end position="529"/>
    </location>
</feature>
<evidence type="ECO:0000313" key="20">
    <source>
        <dbReference type="Ensembl" id="ENSLCAP00010010222.1"/>
    </source>
</evidence>
<keyword evidence="3" id="KW-1003">Cell membrane</keyword>
<evidence type="ECO:0000256" key="12">
    <source>
        <dbReference type="ARBA" id="ARBA00023180"/>
    </source>
</evidence>
<dbReference type="GeneTree" id="ENSGT00940000160238"/>
<evidence type="ECO:0000256" key="15">
    <source>
        <dbReference type="ARBA" id="ARBA00047825"/>
    </source>
</evidence>
<proteinExistence type="inferred from homology"/>
<evidence type="ECO:0000256" key="5">
    <source>
        <dbReference type="ARBA" id="ARBA00022553"/>
    </source>
</evidence>
<keyword evidence="13" id="KW-0868">Chloride</keyword>
<dbReference type="GO" id="GO:0045202">
    <property type="term" value="C:synapse"/>
    <property type="evidence" value="ECO:0007669"/>
    <property type="project" value="GOC"/>
</dbReference>
<keyword evidence="9 17" id="KW-1133">Transmembrane helix</keyword>
<dbReference type="Proteomes" id="UP000314980">
    <property type="component" value="Unassembled WGS sequence"/>
</dbReference>
<dbReference type="PRINTS" id="PR01081">
    <property type="entry name" value="KCLTRNSPORT"/>
</dbReference>
<feature type="compositionally biased region" description="Low complexity" evidence="16">
    <location>
        <begin position="49"/>
        <end position="60"/>
    </location>
</feature>
<feature type="transmembrane region" description="Helical" evidence="17">
    <location>
        <begin position="178"/>
        <end position="205"/>
    </location>
</feature>
<dbReference type="GO" id="GO:0015379">
    <property type="term" value="F:potassium:chloride symporter activity"/>
    <property type="evidence" value="ECO:0007669"/>
    <property type="project" value="InterPro"/>
</dbReference>
<keyword evidence="6 17" id="KW-0812">Transmembrane</keyword>
<reference evidence="20" key="2">
    <citation type="submission" date="2025-08" db="UniProtKB">
        <authorList>
            <consortium name="Ensembl"/>
        </authorList>
    </citation>
    <scope>IDENTIFICATION</scope>
</reference>
<feature type="transmembrane region" description="Helical" evidence="17">
    <location>
        <begin position="147"/>
        <end position="166"/>
    </location>
</feature>
<keyword evidence="12" id="KW-0325">Glycoprotein</keyword>
<dbReference type="GO" id="GO:1990573">
    <property type="term" value="P:potassium ion import across plasma membrane"/>
    <property type="evidence" value="ECO:0007669"/>
    <property type="project" value="TreeGrafter"/>
</dbReference>
<comment type="subcellular location">
    <subcellularLocation>
        <location evidence="1">Cell membrane</location>
        <topology evidence="1">Multi-pass membrane protein</topology>
    </subcellularLocation>
</comment>
<evidence type="ECO:0000256" key="17">
    <source>
        <dbReference type="SAM" id="Phobius"/>
    </source>
</evidence>
<feature type="compositionally biased region" description="Polar residues" evidence="16">
    <location>
        <begin position="74"/>
        <end position="86"/>
    </location>
</feature>
<dbReference type="FunFam" id="1.20.1740.10:FF:000040">
    <property type="entry name" value="Solute carrier family 12 member 6"/>
    <property type="match status" value="1"/>
</dbReference>
<comment type="similarity">
    <text evidence="14">Belongs to the SLC12A transporter family. K/Cl co-transporter subfamily.</text>
</comment>
<feature type="region of interest" description="Disordered" evidence="16">
    <location>
        <begin position="1"/>
        <end position="86"/>
    </location>
</feature>
<evidence type="ECO:0000256" key="1">
    <source>
        <dbReference type="ARBA" id="ARBA00004651"/>
    </source>
</evidence>
<keyword evidence="7" id="KW-0769">Symport</keyword>
<dbReference type="NCBIfam" id="TIGR00930">
    <property type="entry name" value="2a30"/>
    <property type="match status" value="1"/>
</dbReference>
<dbReference type="InterPro" id="IPR004842">
    <property type="entry name" value="SLC12A_fam"/>
</dbReference>
<dbReference type="Pfam" id="PF00324">
    <property type="entry name" value="AA_permease"/>
    <property type="match status" value="3"/>
</dbReference>
<evidence type="ECO:0000256" key="10">
    <source>
        <dbReference type="ARBA" id="ARBA00023065"/>
    </source>
</evidence>